<dbReference type="InterPro" id="IPR045518">
    <property type="entry name" value="2EXR"/>
</dbReference>
<accession>A0A395I3Q7</accession>
<dbReference type="VEuPathDB" id="FungiDB:BO97DRAFT_422774"/>
<organism evidence="2 3">
    <name type="scientific">Aspergillus homomorphus (strain CBS 101889)</name>
    <dbReference type="NCBI Taxonomy" id="1450537"/>
    <lineage>
        <taxon>Eukaryota</taxon>
        <taxon>Fungi</taxon>
        <taxon>Dikarya</taxon>
        <taxon>Ascomycota</taxon>
        <taxon>Pezizomycotina</taxon>
        <taxon>Eurotiomycetes</taxon>
        <taxon>Eurotiomycetidae</taxon>
        <taxon>Eurotiales</taxon>
        <taxon>Aspergillaceae</taxon>
        <taxon>Aspergillus</taxon>
        <taxon>Aspergillus subgen. Circumdati</taxon>
    </lineage>
</organism>
<protein>
    <recommendedName>
        <fullName evidence="1">2EXR domain-containing protein</fullName>
    </recommendedName>
</protein>
<evidence type="ECO:0000313" key="2">
    <source>
        <dbReference type="EMBL" id="RAL14356.1"/>
    </source>
</evidence>
<dbReference type="Proteomes" id="UP000248961">
    <property type="component" value="Unassembled WGS sequence"/>
</dbReference>
<keyword evidence="3" id="KW-1185">Reference proteome</keyword>
<dbReference type="AlphaFoldDB" id="A0A395I3Q7"/>
<feature type="domain" description="2EXR" evidence="1">
    <location>
        <begin position="7"/>
        <end position="83"/>
    </location>
</feature>
<sequence length="281" mass="33150">MTTPTSFIHFGLLPTELRLEIWRLALPDDFSFFPVTKIYTLFFVNHEAREVSLPWLKEQKRRWKHAYRPGVEKRKQLLFDRHRKMLTLEWKFMDSCDTLYLSPKAYGSLRVAAQGVQHRGFNHWLNFLLRRLAIPAELLRADREALRWIFRALPWLKMVVVVMNALPEGGNGVRVQDRWTIDQQSLMTGKSLNYLGHRQPLRWDAAQEIFSPEIYALIETAAHRINKLDLLASNEYSIQPVLAVSGCSAYAEYRVSERPGRFWVYPPEREDMQTMGVRYPW</sequence>
<evidence type="ECO:0000259" key="1">
    <source>
        <dbReference type="Pfam" id="PF20150"/>
    </source>
</evidence>
<evidence type="ECO:0000313" key="3">
    <source>
        <dbReference type="Proteomes" id="UP000248961"/>
    </source>
</evidence>
<name>A0A395I3Q7_ASPHC</name>
<gene>
    <name evidence="2" type="ORF">BO97DRAFT_422774</name>
</gene>
<dbReference type="RefSeq" id="XP_025553510.1">
    <property type="nucleotide sequence ID" value="XM_025696821.1"/>
</dbReference>
<proteinExistence type="predicted"/>
<dbReference type="GeneID" id="37201110"/>
<dbReference type="EMBL" id="KZ824275">
    <property type="protein sequence ID" value="RAL14356.1"/>
    <property type="molecule type" value="Genomic_DNA"/>
</dbReference>
<dbReference type="Pfam" id="PF20150">
    <property type="entry name" value="2EXR"/>
    <property type="match status" value="1"/>
</dbReference>
<reference evidence="2 3" key="1">
    <citation type="submission" date="2018-02" db="EMBL/GenBank/DDBJ databases">
        <title>The genomes of Aspergillus section Nigri reveals drivers in fungal speciation.</title>
        <authorList>
            <consortium name="DOE Joint Genome Institute"/>
            <person name="Vesth T.C."/>
            <person name="Nybo J."/>
            <person name="Theobald S."/>
            <person name="Brandl J."/>
            <person name="Frisvad J.C."/>
            <person name="Nielsen K.F."/>
            <person name="Lyhne E.K."/>
            <person name="Kogle M.E."/>
            <person name="Kuo A."/>
            <person name="Riley R."/>
            <person name="Clum A."/>
            <person name="Nolan M."/>
            <person name="Lipzen A."/>
            <person name="Salamov A."/>
            <person name="Henrissat B."/>
            <person name="Wiebenga A."/>
            <person name="De vries R.P."/>
            <person name="Grigoriev I.V."/>
            <person name="Mortensen U.H."/>
            <person name="Andersen M.R."/>
            <person name="Baker S.E."/>
        </authorList>
    </citation>
    <scope>NUCLEOTIDE SEQUENCE [LARGE SCALE GENOMIC DNA]</scope>
    <source>
        <strain evidence="2 3">CBS 101889</strain>
    </source>
</reference>
<dbReference type="OrthoDB" id="3546385at2759"/>